<evidence type="ECO:0000313" key="3">
    <source>
        <dbReference type="Proteomes" id="UP000054248"/>
    </source>
</evidence>
<feature type="compositionally biased region" description="Polar residues" evidence="1">
    <location>
        <begin position="245"/>
        <end position="254"/>
    </location>
</feature>
<organism evidence="2 3">
    <name type="scientific">Tulasnella calospora MUT 4182</name>
    <dbReference type="NCBI Taxonomy" id="1051891"/>
    <lineage>
        <taxon>Eukaryota</taxon>
        <taxon>Fungi</taxon>
        <taxon>Dikarya</taxon>
        <taxon>Basidiomycota</taxon>
        <taxon>Agaricomycotina</taxon>
        <taxon>Agaricomycetes</taxon>
        <taxon>Cantharellales</taxon>
        <taxon>Tulasnellaceae</taxon>
        <taxon>Tulasnella</taxon>
    </lineage>
</organism>
<proteinExistence type="predicted"/>
<feature type="region of interest" description="Disordered" evidence="1">
    <location>
        <begin position="680"/>
        <end position="710"/>
    </location>
</feature>
<feature type="region of interest" description="Disordered" evidence="1">
    <location>
        <begin position="753"/>
        <end position="782"/>
    </location>
</feature>
<protein>
    <submittedName>
        <fullName evidence="2">Uncharacterized protein</fullName>
    </submittedName>
</protein>
<reference evidence="2 3" key="1">
    <citation type="submission" date="2014-04" db="EMBL/GenBank/DDBJ databases">
        <authorList>
            <consortium name="DOE Joint Genome Institute"/>
            <person name="Kuo A."/>
            <person name="Girlanda M."/>
            <person name="Perotto S."/>
            <person name="Kohler A."/>
            <person name="Nagy L.G."/>
            <person name="Floudas D."/>
            <person name="Copeland A."/>
            <person name="Barry K.W."/>
            <person name="Cichocki N."/>
            <person name="Veneault-Fourrey C."/>
            <person name="LaButti K."/>
            <person name="Lindquist E.A."/>
            <person name="Lipzen A."/>
            <person name="Lundell T."/>
            <person name="Morin E."/>
            <person name="Murat C."/>
            <person name="Sun H."/>
            <person name="Tunlid A."/>
            <person name="Henrissat B."/>
            <person name="Grigoriev I.V."/>
            <person name="Hibbett D.S."/>
            <person name="Martin F."/>
            <person name="Nordberg H.P."/>
            <person name="Cantor M.N."/>
            <person name="Hua S.X."/>
        </authorList>
    </citation>
    <scope>NUCLEOTIDE SEQUENCE [LARGE SCALE GENOMIC DNA]</scope>
    <source>
        <strain evidence="2 3">MUT 4182</strain>
    </source>
</reference>
<dbReference type="HOGENOM" id="CLU_329602_0_0_1"/>
<feature type="region of interest" description="Disordered" evidence="1">
    <location>
        <begin position="220"/>
        <end position="254"/>
    </location>
</feature>
<feature type="compositionally biased region" description="Polar residues" evidence="1">
    <location>
        <begin position="220"/>
        <end position="232"/>
    </location>
</feature>
<dbReference type="Proteomes" id="UP000054248">
    <property type="component" value="Unassembled WGS sequence"/>
</dbReference>
<evidence type="ECO:0000256" key="1">
    <source>
        <dbReference type="SAM" id="MobiDB-lite"/>
    </source>
</evidence>
<feature type="region of interest" description="Disordered" evidence="1">
    <location>
        <begin position="648"/>
        <end position="667"/>
    </location>
</feature>
<name>A0A0C3Q6H7_9AGAM</name>
<reference evidence="3" key="2">
    <citation type="submission" date="2015-01" db="EMBL/GenBank/DDBJ databases">
        <title>Evolutionary Origins and Diversification of the Mycorrhizal Mutualists.</title>
        <authorList>
            <consortium name="DOE Joint Genome Institute"/>
            <consortium name="Mycorrhizal Genomics Consortium"/>
            <person name="Kohler A."/>
            <person name="Kuo A."/>
            <person name="Nagy L.G."/>
            <person name="Floudas D."/>
            <person name="Copeland A."/>
            <person name="Barry K.W."/>
            <person name="Cichocki N."/>
            <person name="Veneault-Fourrey C."/>
            <person name="LaButti K."/>
            <person name="Lindquist E.A."/>
            <person name="Lipzen A."/>
            <person name="Lundell T."/>
            <person name="Morin E."/>
            <person name="Murat C."/>
            <person name="Riley R."/>
            <person name="Ohm R."/>
            <person name="Sun H."/>
            <person name="Tunlid A."/>
            <person name="Henrissat B."/>
            <person name="Grigoriev I.V."/>
            <person name="Hibbett D.S."/>
            <person name="Martin F."/>
        </authorList>
    </citation>
    <scope>NUCLEOTIDE SEQUENCE [LARGE SCALE GENOMIC DNA]</scope>
    <source>
        <strain evidence="3">MUT 4182</strain>
    </source>
</reference>
<dbReference type="EMBL" id="KN823051">
    <property type="protein sequence ID" value="KIO24975.1"/>
    <property type="molecule type" value="Genomic_DNA"/>
</dbReference>
<keyword evidence="3" id="KW-1185">Reference proteome</keyword>
<feature type="compositionally biased region" description="Low complexity" evidence="1">
    <location>
        <begin position="320"/>
        <end position="334"/>
    </location>
</feature>
<evidence type="ECO:0000313" key="2">
    <source>
        <dbReference type="EMBL" id="KIO24975.1"/>
    </source>
</evidence>
<accession>A0A0C3Q6H7</accession>
<gene>
    <name evidence="2" type="ORF">M407DRAFT_25722</name>
</gene>
<feature type="compositionally biased region" description="Pro residues" evidence="1">
    <location>
        <begin position="762"/>
        <end position="780"/>
    </location>
</feature>
<dbReference type="STRING" id="1051891.A0A0C3Q6H7"/>
<dbReference type="OrthoDB" id="2422840at2759"/>
<sequence length="1073" mass="117775">MESLPYRLEADARQQIREHLNGHIQQHLAINSDDYTIQEAEMLLSGILRHVPLTGPTDIGPPTYFIESLSDNPSISELSLPEDRLAISATVLQWLKQLKTQLGIAKRTYTERELSRFALDEATHTLSPHHPMELLISRCSKRQTPMLGRGTGVDVLPNALVDIRRKLELSSVPVPKPEEPTSDDTDTNPLGPILRSLRFSLDMRTKTEIGSLLSSLPTSITSAGRPTRAASSRRQDPVPTAIDNFLTSDDPTPNVSYRMSPPLFPRIPPSLVRQNQILGNDLSDVHRLIGGKVDVEQEELDYVQESFKLVNGWDALPDLSSSTAKSDASSPTSPQRGITDKHWFPSSDEPDVALDEWRMEEVEFPRSKQVGRPISDVIAKATGISSMQDVVGDSIPGDAQFPSKWSNESLDERPISVVGAAASNTEGQMGLDDADSFLAQVYKDVQAQDPFSLILKEKMEQKDSFLMDVPDLSDPCGRSSSLPTIPHLSVMIAPPVKKGELAPKYGDAPEEGLSFKLGLKKVGGLRMNLSWSPFITGESIIPTLESTAGVDGDLLVESQSTEFLQEAKGLLVGPLDEGLERFKDSDPTASHDVSHAGDQAHAQILLTRLETRRLASAQLSSAPQASGNKDEELDELEDTDVEMLDEGNHKPSAIVPESPRQQSPHLDSAQASYAEFVPPDTPKLAAVTPPLVPQAPTRSSTRLAPEPPSFRTSARALLSATVEPNELTNNSNRTKLSQFLNLRGRSQLIENAQGITPSPHQGNPPSPQSSPKNPQEPPNIPGEVLAQCSFHIDRKASRTLSQTIVYKYIATCDMIQKRGICHHLASESVKVYLVERPNLADIDLMVDAGAAIIYLTLAALPVEANDVVARVSRLSSAYSRLLLVFEAYPPSKSRTAYLSGLDGSRIPKHEDLAEGVILPYAFSPPILKAFKHLRRSLVIAESTSEKLASCRVDIAFALDEEESAQYARIFGDARVKDCQTDSNSAMSGPWDDRSWLVDDAYEGEGELASFQGLNLFASIAMLRLVNLDSIIHEMTSEQRLSYFENEIGRDRVVRFNYFIEARLRTFAASPSTP</sequence>
<dbReference type="AlphaFoldDB" id="A0A0C3Q6H7"/>
<feature type="region of interest" description="Disordered" evidence="1">
    <location>
        <begin position="171"/>
        <end position="191"/>
    </location>
</feature>
<feature type="region of interest" description="Disordered" evidence="1">
    <location>
        <begin position="320"/>
        <end position="346"/>
    </location>
</feature>